<comment type="caution">
    <text evidence="3">The sequence shown here is derived from an EMBL/GenBank/DDBJ whole genome shotgun (WGS) entry which is preliminary data.</text>
</comment>
<evidence type="ECO:0000313" key="3">
    <source>
        <dbReference type="EMBL" id="TCO31462.1"/>
    </source>
</evidence>
<dbReference type="InterPro" id="IPR003737">
    <property type="entry name" value="GlcNAc_PI_deacetylase-related"/>
</dbReference>
<proteinExistence type="predicted"/>
<name>A0ABY2BT74_9ACTN</name>
<feature type="region of interest" description="Disordered" evidence="2">
    <location>
        <begin position="129"/>
        <end position="150"/>
    </location>
</feature>
<dbReference type="SUPFAM" id="SSF102588">
    <property type="entry name" value="LmbE-like"/>
    <property type="match status" value="1"/>
</dbReference>
<protein>
    <submittedName>
        <fullName evidence="3">GlcNAc-PI de-N-acetylase</fullName>
    </submittedName>
</protein>
<dbReference type="Proteomes" id="UP000295818">
    <property type="component" value="Unassembled WGS sequence"/>
</dbReference>
<evidence type="ECO:0000313" key="4">
    <source>
        <dbReference type="Proteomes" id="UP000295818"/>
    </source>
</evidence>
<keyword evidence="4" id="KW-1185">Reference proteome</keyword>
<reference evidence="3 4" key="1">
    <citation type="journal article" date="2015" name="Stand. Genomic Sci.">
        <title>Genomic Encyclopedia of Bacterial and Archaeal Type Strains, Phase III: the genomes of soil and plant-associated and newly described type strains.</title>
        <authorList>
            <person name="Whitman W.B."/>
            <person name="Woyke T."/>
            <person name="Klenk H.P."/>
            <person name="Zhou Y."/>
            <person name="Lilburn T.G."/>
            <person name="Beck B.J."/>
            <person name="De Vos P."/>
            <person name="Vandamme P."/>
            <person name="Eisen J.A."/>
            <person name="Garrity G."/>
            <person name="Hugenholtz P."/>
            <person name="Kyrpides N.C."/>
        </authorList>
    </citation>
    <scope>NUCLEOTIDE SEQUENCE [LARGE SCALE GENOMIC DNA]</scope>
    <source>
        <strain evidence="3 4">VKM Ac-2538</strain>
    </source>
</reference>
<keyword evidence="1" id="KW-0862">Zinc</keyword>
<organism evidence="3 4">
    <name type="scientific">Kribbella orskensis</name>
    <dbReference type="NCBI Taxonomy" id="2512216"/>
    <lineage>
        <taxon>Bacteria</taxon>
        <taxon>Bacillati</taxon>
        <taxon>Actinomycetota</taxon>
        <taxon>Actinomycetes</taxon>
        <taxon>Propionibacteriales</taxon>
        <taxon>Kribbellaceae</taxon>
        <taxon>Kribbella</taxon>
    </lineage>
</organism>
<evidence type="ECO:0000256" key="1">
    <source>
        <dbReference type="ARBA" id="ARBA00022833"/>
    </source>
</evidence>
<dbReference type="Pfam" id="PF02585">
    <property type="entry name" value="PIG-L"/>
    <property type="match status" value="1"/>
</dbReference>
<gene>
    <name evidence="3" type="ORF">EV644_101102</name>
</gene>
<evidence type="ECO:0000256" key="2">
    <source>
        <dbReference type="SAM" id="MobiDB-lite"/>
    </source>
</evidence>
<dbReference type="EMBL" id="SLWM01000001">
    <property type="protein sequence ID" value="TCO31462.1"/>
    <property type="molecule type" value="Genomic_DNA"/>
</dbReference>
<dbReference type="InterPro" id="IPR024078">
    <property type="entry name" value="LmbE-like_dom_sf"/>
</dbReference>
<sequence>MNWTCGRSWTRDLPTFEPTGLQRVVVLAANRREELTAAIVALGLDSDAVLPGLPDSGIAEYEAELVERLEVLLADADCVILPWPGDPHPDHAAVGRAGLAAAPVQAHRWSYPVWMWHWMGTDDPAIPWRHAPGTPQPRTRHSATGQSCTS</sequence>
<accession>A0ABY2BT74</accession>
<dbReference type="Gene3D" id="3.40.50.10320">
    <property type="entry name" value="LmbE-like"/>
    <property type="match status" value="1"/>
</dbReference>